<evidence type="ECO:0000256" key="3">
    <source>
        <dbReference type="ARBA" id="ARBA00023242"/>
    </source>
</evidence>
<organism evidence="5 6">
    <name type="scientific">Tropilaelaps mercedesae</name>
    <dbReference type="NCBI Taxonomy" id="418985"/>
    <lineage>
        <taxon>Eukaryota</taxon>
        <taxon>Metazoa</taxon>
        <taxon>Ecdysozoa</taxon>
        <taxon>Arthropoda</taxon>
        <taxon>Chelicerata</taxon>
        <taxon>Arachnida</taxon>
        <taxon>Acari</taxon>
        <taxon>Parasitiformes</taxon>
        <taxon>Mesostigmata</taxon>
        <taxon>Gamasina</taxon>
        <taxon>Dermanyssoidea</taxon>
        <taxon>Laelapidae</taxon>
        <taxon>Tropilaelaps</taxon>
    </lineage>
</organism>
<proteinExistence type="predicted"/>
<evidence type="ECO:0000256" key="1">
    <source>
        <dbReference type="ARBA" id="ARBA00023015"/>
    </source>
</evidence>
<dbReference type="EMBL" id="MNPL01001452">
    <property type="protein sequence ID" value="OQR79128.1"/>
    <property type="molecule type" value="Genomic_DNA"/>
</dbReference>
<feature type="region of interest" description="Disordered" evidence="4">
    <location>
        <begin position="603"/>
        <end position="627"/>
    </location>
</feature>
<feature type="region of interest" description="Disordered" evidence="4">
    <location>
        <begin position="1141"/>
        <end position="1252"/>
    </location>
</feature>
<dbReference type="GO" id="GO:0006355">
    <property type="term" value="P:regulation of DNA-templated transcription"/>
    <property type="evidence" value="ECO:0007669"/>
    <property type="project" value="TreeGrafter"/>
</dbReference>
<dbReference type="PANTHER" id="PTHR16088">
    <property type="entry name" value="YY1 ASSOCIATED PROTEIN-RELATED"/>
    <property type="match status" value="1"/>
</dbReference>
<feature type="compositionally biased region" description="Polar residues" evidence="4">
    <location>
        <begin position="1215"/>
        <end position="1226"/>
    </location>
</feature>
<feature type="compositionally biased region" description="Polar residues" evidence="4">
    <location>
        <begin position="1803"/>
        <end position="1813"/>
    </location>
</feature>
<evidence type="ECO:0000313" key="5">
    <source>
        <dbReference type="EMBL" id="OQR79128.1"/>
    </source>
</evidence>
<feature type="compositionally biased region" description="Low complexity" evidence="4">
    <location>
        <begin position="1103"/>
        <end position="1118"/>
    </location>
</feature>
<feature type="region of interest" description="Disordered" evidence="4">
    <location>
        <begin position="1777"/>
        <end position="1828"/>
    </location>
</feature>
<accession>A0A1V9Y0J3</accession>
<protein>
    <recommendedName>
        <fullName evidence="7">GON-4-like protein</fullName>
    </recommendedName>
</protein>
<feature type="region of interest" description="Disordered" evidence="4">
    <location>
        <begin position="1284"/>
        <end position="1327"/>
    </location>
</feature>
<feature type="compositionally biased region" description="Basic and acidic residues" evidence="4">
    <location>
        <begin position="1784"/>
        <end position="1802"/>
    </location>
</feature>
<dbReference type="PANTHER" id="PTHR16088:SF3">
    <property type="entry name" value="GON-4-LIKE PROTEIN"/>
    <property type="match status" value="1"/>
</dbReference>
<keyword evidence="2" id="KW-0804">Transcription</keyword>
<evidence type="ECO:0008006" key="7">
    <source>
        <dbReference type="Google" id="ProtNLM"/>
    </source>
</evidence>
<feature type="region of interest" description="Disordered" evidence="4">
    <location>
        <begin position="1103"/>
        <end position="1122"/>
    </location>
</feature>
<dbReference type="InParanoid" id="A0A1V9Y0J3"/>
<evidence type="ECO:0000256" key="4">
    <source>
        <dbReference type="SAM" id="MobiDB-lite"/>
    </source>
</evidence>
<feature type="compositionally biased region" description="Basic and acidic residues" evidence="4">
    <location>
        <begin position="1161"/>
        <end position="1177"/>
    </location>
</feature>
<name>A0A1V9Y0J3_9ACAR</name>
<dbReference type="GO" id="GO:0005634">
    <property type="term" value="C:nucleus"/>
    <property type="evidence" value="ECO:0007669"/>
    <property type="project" value="TreeGrafter"/>
</dbReference>
<feature type="compositionally biased region" description="Basic and acidic residues" evidence="4">
    <location>
        <begin position="19"/>
        <end position="36"/>
    </location>
</feature>
<feature type="compositionally biased region" description="Low complexity" evidence="4">
    <location>
        <begin position="1232"/>
        <end position="1252"/>
    </location>
</feature>
<feature type="region of interest" description="Disordered" evidence="4">
    <location>
        <begin position="215"/>
        <end position="246"/>
    </location>
</feature>
<feature type="compositionally biased region" description="Basic residues" evidence="4">
    <location>
        <begin position="44"/>
        <end position="53"/>
    </location>
</feature>
<feature type="region of interest" description="Disordered" evidence="4">
    <location>
        <begin position="1"/>
        <end position="91"/>
    </location>
</feature>
<feature type="compositionally biased region" description="Polar residues" evidence="4">
    <location>
        <begin position="1142"/>
        <end position="1159"/>
    </location>
</feature>
<feature type="compositionally biased region" description="Polar residues" evidence="4">
    <location>
        <begin position="710"/>
        <end position="722"/>
    </location>
</feature>
<reference evidence="5 6" key="1">
    <citation type="journal article" date="2017" name="Gigascience">
        <title>Draft genome of the honey bee ectoparasitic mite, Tropilaelaps mercedesae, is shaped by the parasitic life history.</title>
        <authorList>
            <person name="Dong X."/>
            <person name="Armstrong S.D."/>
            <person name="Xia D."/>
            <person name="Makepeace B.L."/>
            <person name="Darby A.C."/>
            <person name="Kadowaki T."/>
        </authorList>
    </citation>
    <scope>NUCLEOTIDE SEQUENCE [LARGE SCALE GENOMIC DNA]</scope>
    <source>
        <strain evidence="5">Wuxi-XJTLU</strain>
    </source>
</reference>
<evidence type="ECO:0000256" key="2">
    <source>
        <dbReference type="ARBA" id="ARBA00023163"/>
    </source>
</evidence>
<dbReference type="GO" id="GO:0003712">
    <property type="term" value="F:transcription coregulator activity"/>
    <property type="evidence" value="ECO:0007669"/>
    <property type="project" value="TreeGrafter"/>
</dbReference>
<dbReference type="Proteomes" id="UP000192247">
    <property type="component" value="Unassembled WGS sequence"/>
</dbReference>
<evidence type="ECO:0000313" key="6">
    <source>
        <dbReference type="Proteomes" id="UP000192247"/>
    </source>
</evidence>
<keyword evidence="6" id="KW-1185">Reference proteome</keyword>
<comment type="caution">
    <text evidence="5">The sequence shown here is derived from an EMBL/GenBank/DDBJ whole genome shotgun (WGS) entry which is preliminary data.</text>
</comment>
<keyword evidence="3" id="KW-0539">Nucleus</keyword>
<dbReference type="STRING" id="418985.A0A1V9Y0J3"/>
<feature type="compositionally biased region" description="Polar residues" evidence="4">
    <location>
        <begin position="1284"/>
        <end position="1295"/>
    </location>
</feature>
<sequence>MSDQQALFDEEDESNHLFIADDLRGDSKDTEGKGDRLSSTPKRSPIRRSRKRKSKDDTASAGGSSKKVRQAAAKSSSRTVDDAPGRVASGSTQLGTEVELEVVQAERQDIDLFLEDTAERNNLTVANVKSILKRIVTNEHVVAMCKRSMSGVNQASDDDDALPFEPKITRAKLRELRAKYPEMEESLIHRYPQVEPNILHKGDLMQLLKEDIAEDEDNDDEEYQPTSDEDVSDDDSEASTSVLHSPMVASPRSAALSAIESPAPVSSSTFRVHSEETIALRTRSKLPLTTEALEQLEANFVAPDITADMYDTDWDCDDDWNKFLRELMQPHGGFRDEEEEDEDPPYNVLEDNEEIDELDLRFDRATKISKTELNELVNELWSIPSGVDGVTHEDTDDEEATFSNSRVPTPPLFNDPPGGGTPAVMMYPNAAIEGLASNRPCSPIGPTACPSVVQSCRQELGFEQVPPLQSAQMSLTSTLAQVPVISSVAIQKLTTPPSIRGDQGEQQPSTVMLNNKEQNQRLGLPADVAEIRCSQQSPSDVQARSNSPAQVRQQDVLGYALSMALNSPTHGQLVSPMKIIIQQGSNPPQEICVEIQQQQPITENLRPPPQNEPLSTTTTTAATARSGKVATPVEQMAKVKSVGASSYAIPVGPAVPSVLVTINEQEAGSMSFVPGNSLSKSDRETAMIITDATGNETTEFALKDARSSDKTGASTPSGNTMADETRRLVEASQPDTNAAVQIIYRDNGLYQTPIEMESKSDTLLNKEGVTYEMSDELWDMIRFVEKRFAYQKNVTKHPEITGFSSDMVERLREQVKMYVQLATQLGMLSLAHPHLQVYGDSNQQTLEALAQLSRVQANPIFEPFNLGPGLQMIEKVRAQLDARKVHPEFVALSDGVIKTENVCLAHPTNDRRTNRKGPGRTAHLRPIPLSLRKMIAWSNVFCFPEILPRVQLVSDLEDYAPTLKTYSKSEDQLIALGLEQFHPGIGYNCPIRTAQLVHTYITPLRRPVQVVDKVRKMMDPDLAPTANPVTYFRAYRSCPPVEWKPRRLMLTPVEQPPYAVPPWVRSFKLSRANKIAVDQLRRSHPPASLAPSKFNSAAKSSSSVISSSSLPPTSGHSKQQTSSAIVNPILKKYKLLPKPNVISVNSGVNKPALSSTPLSKSRKEALLRQMERERDMPEQVISTTNTFTPEGPLEHDSASQNSNTTSPGGGLDLPQSPTSTTIDQLQTGGGSSTSSSNPSDRDSGVSSQFSSMMSLSSNAENIPQKLYINSVDPARQTTVSATSVDVNMNPGSETATADRVNKSTPADTDKIPTKQKNGLVGGAVRGGDEDSGALSAIAADAGEAEQDVETEADNIQEQLDALMAASSKISRNTLKCPRKHRQLIRDLEATLPLLDTQQLVEDNERENQFILNYVAKAKKFLDHDKVLEMVAVLRKYKDNVKELFVKLDDTLSSCPALVEELVLFLDSEQAFVAGRFQQHLALAKMRLFLRKTEIHSGSPALAHRLLKALKNCVKTSSTSTGASGLQQAGMASTGSTLAGQTCGTISGSLTASGCGSGGAFSSISGIAASTSGSPVDAARSVSEADQEDDQLATQVVAVVTPLLRGQPHLLEEFLALFPNQRVETSRMTDFDEVVLLGEDPPLVASGRGGSSQGADTSSGDADIVEVVRLPPSPEPIGGRRCPCKCHQTNIPPNAGAHHHTSQHSGACSAGSIVQHHGLGTTGALGTGLQKGPAEEHHKLANRDRHCLECAIRFVDGKVFLQTGKTMKPAAVRFVEEFPEEEEQPKENSAAKDKKDKGGKVETNHTNCSASSLEQGADGRSQDKPPHKVVPSIVATEATTFVDSGFWTRERDGILLSLWQAKNGDADACCTEAFHTIGVSKEDAQKRLAFLMSVYSSYLTQSRQQQSQLSQLKG</sequence>
<dbReference type="InterPro" id="IPR052435">
    <property type="entry name" value="YY1-Transcr_Regul"/>
</dbReference>
<feature type="compositionally biased region" description="Acidic residues" evidence="4">
    <location>
        <begin position="215"/>
        <end position="237"/>
    </location>
</feature>
<keyword evidence="1" id="KW-0805">Transcription regulation</keyword>
<dbReference type="OrthoDB" id="6257037at2759"/>
<feature type="region of interest" description="Disordered" evidence="4">
    <location>
        <begin position="704"/>
        <end position="723"/>
    </location>
</feature>
<gene>
    <name evidence="5" type="ORF">BIW11_02607</name>
</gene>